<comment type="subcellular location">
    <subcellularLocation>
        <location evidence="1">Membrane</location>
        <topology evidence="1">Multi-pass membrane protein</topology>
    </subcellularLocation>
</comment>
<dbReference type="EMBL" id="JXBB01000034">
    <property type="protein sequence ID" value="OAR03898.1"/>
    <property type="molecule type" value="Genomic_DNA"/>
</dbReference>
<dbReference type="InterPro" id="IPR004761">
    <property type="entry name" value="Spore_GerAB"/>
</dbReference>
<feature type="transmembrane region" description="Helical" evidence="8">
    <location>
        <begin position="310"/>
        <end position="336"/>
    </location>
</feature>
<keyword evidence="6 8" id="KW-1133">Transmembrane helix</keyword>
<dbReference type="GO" id="GO:0009847">
    <property type="term" value="P:spore germination"/>
    <property type="evidence" value="ECO:0007669"/>
    <property type="project" value="InterPro"/>
</dbReference>
<dbReference type="PANTHER" id="PTHR34975:SF2">
    <property type="entry name" value="SPORE GERMINATION PROTEIN A2"/>
    <property type="match status" value="1"/>
</dbReference>
<protein>
    <submittedName>
        <fullName evidence="9">Uncharacterized protein</fullName>
    </submittedName>
</protein>
<evidence type="ECO:0000256" key="7">
    <source>
        <dbReference type="ARBA" id="ARBA00023136"/>
    </source>
</evidence>
<dbReference type="Proteomes" id="UP000243024">
    <property type="component" value="Unassembled WGS sequence"/>
</dbReference>
<evidence type="ECO:0000256" key="6">
    <source>
        <dbReference type="ARBA" id="ARBA00022989"/>
    </source>
</evidence>
<gene>
    <name evidence="9" type="ORF">SA87_03460</name>
</gene>
<accession>A0A132NB78</accession>
<keyword evidence="5 8" id="KW-0812">Transmembrane</keyword>
<evidence type="ECO:0000256" key="4">
    <source>
        <dbReference type="ARBA" id="ARBA00022544"/>
    </source>
</evidence>
<evidence type="ECO:0000313" key="9">
    <source>
        <dbReference type="EMBL" id="OAR03898.1"/>
    </source>
</evidence>
<feature type="transmembrane region" description="Helical" evidence="8">
    <location>
        <begin position="230"/>
        <end position="255"/>
    </location>
</feature>
<dbReference type="STRING" id="1484.SA87_03460"/>
<keyword evidence="10" id="KW-1185">Reference proteome</keyword>
<evidence type="ECO:0000256" key="8">
    <source>
        <dbReference type="SAM" id="Phobius"/>
    </source>
</evidence>
<feature type="transmembrane region" description="Helical" evidence="8">
    <location>
        <begin position="91"/>
        <end position="114"/>
    </location>
</feature>
<evidence type="ECO:0000313" key="10">
    <source>
        <dbReference type="Proteomes" id="UP000243024"/>
    </source>
</evidence>
<evidence type="ECO:0000256" key="2">
    <source>
        <dbReference type="ARBA" id="ARBA00007998"/>
    </source>
</evidence>
<dbReference type="PANTHER" id="PTHR34975">
    <property type="entry name" value="SPORE GERMINATION PROTEIN A2"/>
    <property type="match status" value="1"/>
</dbReference>
<dbReference type="Pfam" id="PF03845">
    <property type="entry name" value="Spore_permease"/>
    <property type="match status" value="1"/>
</dbReference>
<name>A0A132NB78_HYDSH</name>
<reference evidence="9 10" key="1">
    <citation type="submission" date="2015-09" db="EMBL/GenBank/DDBJ databases">
        <title>Draft genome sequence of Hydrogenibacillus schlegelii DSM 2000.</title>
        <authorList>
            <person name="Hemp J."/>
        </authorList>
    </citation>
    <scope>NUCLEOTIDE SEQUENCE [LARGE SCALE GENOMIC DNA]</scope>
    <source>
        <strain evidence="9 10">MA 48</strain>
    </source>
</reference>
<proteinExistence type="inferred from homology"/>
<sequence>MKPGLSEAALHRPNPSSNEQIGLRELLAMSFFLLGLKGTDTTPEFWITFGGNAAWMSALAGFAYVLPFLWLTARLLSAAGDRGIWALAEDVLGGGGVRLVFGLWLILFLLATVLNVRAYALLLEVMFFSKTPGVFLYGLFLIVAGYVAAKGIETVGRLASLLLPYALLGYVALFVGIFDVLDYREIYPLLGTGEKAFTGPLTHLALYVDLLYLALVADRYVGGARTYWRGVVLGGGLGALSIAALLFVYIAAFGYPAVNGLVYPFQQLTRLAHFGWYINHVEAIFLAIWAIAAVVHFAIYLYFDLWLLQVLLGAGAFQRLTIPLIGLLFVAGLYPYRSFTSQYAYRDAKLILLTAVVFPSLILIGVLYYRKARRGSGRGRRRV</sequence>
<feature type="transmembrane region" description="Helical" evidence="8">
    <location>
        <begin position="201"/>
        <end position="218"/>
    </location>
</feature>
<feature type="transmembrane region" description="Helical" evidence="8">
    <location>
        <begin position="45"/>
        <end position="70"/>
    </location>
</feature>
<dbReference type="AlphaFoldDB" id="A0A132NB78"/>
<evidence type="ECO:0000256" key="1">
    <source>
        <dbReference type="ARBA" id="ARBA00004141"/>
    </source>
</evidence>
<comment type="caution">
    <text evidence="9">The sequence shown here is derived from an EMBL/GenBank/DDBJ whole genome shotgun (WGS) entry which is preliminary data.</text>
</comment>
<keyword evidence="3" id="KW-0813">Transport</keyword>
<comment type="similarity">
    <text evidence="2">Belongs to the amino acid-polyamine-organocation (APC) superfamily. Spore germination protein (SGP) (TC 2.A.3.9) family.</text>
</comment>
<keyword evidence="7 8" id="KW-0472">Membrane</keyword>
<keyword evidence="4" id="KW-0309">Germination</keyword>
<dbReference type="OrthoDB" id="2081904at2"/>
<feature type="transmembrane region" description="Helical" evidence="8">
    <location>
        <begin position="134"/>
        <end position="149"/>
    </location>
</feature>
<feature type="transmembrane region" description="Helical" evidence="8">
    <location>
        <begin position="161"/>
        <end position="181"/>
    </location>
</feature>
<dbReference type="GO" id="GO:0016020">
    <property type="term" value="C:membrane"/>
    <property type="evidence" value="ECO:0007669"/>
    <property type="project" value="UniProtKB-SubCell"/>
</dbReference>
<feature type="transmembrane region" description="Helical" evidence="8">
    <location>
        <begin position="283"/>
        <end position="303"/>
    </location>
</feature>
<evidence type="ECO:0000256" key="5">
    <source>
        <dbReference type="ARBA" id="ARBA00022692"/>
    </source>
</evidence>
<dbReference type="RefSeq" id="WP_066202183.1">
    <property type="nucleotide sequence ID" value="NZ_CBCSAS010000009.1"/>
</dbReference>
<evidence type="ECO:0000256" key="3">
    <source>
        <dbReference type="ARBA" id="ARBA00022448"/>
    </source>
</evidence>
<feature type="transmembrane region" description="Helical" evidence="8">
    <location>
        <begin position="348"/>
        <end position="369"/>
    </location>
</feature>
<organism evidence="9 10">
    <name type="scientific">Hydrogenibacillus schlegelii</name>
    <name type="common">Bacillus schlegelii</name>
    <dbReference type="NCBI Taxonomy" id="1484"/>
    <lineage>
        <taxon>Bacteria</taxon>
        <taxon>Bacillati</taxon>
        <taxon>Bacillota</taxon>
        <taxon>Bacilli</taxon>
        <taxon>Bacillales</taxon>
        <taxon>Bacillales Family X. Incertae Sedis</taxon>
        <taxon>Hydrogenibacillus</taxon>
    </lineage>
</organism>